<dbReference type="GO" id="GO:0005543">
    <property type="term" value="F:phospholipid binding"/>
    <property type="evidence" value="ECO:0007669"/>
    <property type="project" value="TreeGrafter"/>
</dbReference>
<dbReference type="EC" id="2.4.1.182" evidence="2 10"/>
<keyword evidence="6" id="KW-0328">Glycosyltransferase</keyword>
<dbReference type="GO" id="GO:0016020">
    <property type="term" value="C:membrane"/>
    <property type="evidence" value="ECO:0007669"/>
    <property type="project" value="GOC"/>
</dbReference>
<evidence type="ECO:0000256" key="6">
    <source>
        <dbReference type="ARBA" id="ARBA00022676"/>
    </source>
</evidence>
<keyword evidence="5" id="KW-0441">Lipid A biosynthesis</keyword>
<comment type="catalytic activity">
    <reaction evidence="9">
        <text>a lipid X + a UDP-2-N,3-O-bis[(3R)-3-hydroxyacyl]-alpha-D-glucosamine = a lipid A disaccharide + UDP + H(+)</text>
        <dbReference type="Rhea" id="RHEA:67828"/>
        <dbReference type="ChEBI" id="CHEBI:15378"/>
        <dbReference type="ChEBI" id="CHEBI:58223"/>
        <dbReference type="ChEBI" id="CHEBI:137748"/>
        <dbReference type="ChEBI" id="CHEBI:176338"/>
        <dbReference type="ChEBI" id="CHEBI:176343"/>
        <dbReference type="EC" id="2.4.1.182"/>
    </reaction>
</comment>
<dbReference type="GO" id="GO:0009245">
    <property type="term" value="P:lipid A biosynthetic process"/>
    <property type="evidence" value="ECO:0007669"/>
    <property type="project" value="UniProtKB-UniRule"/>
</dbReference>
<evidence type="ECO:0000313" key="11">
    <source>
        <dbReference type="EMBL" id="OAM87891.1"/>
    </source>
</evidence>
<protein>
    <recommendedName>
        <fullName evidence="3 10">Lipid-A-disaccharide synthase</fullName>
        <ecNumber evidence="2 10">2.4.1.182</ecNumber>
    </recommendedName>
</protein>
<evidence type="ECO:0000256" key="10">
    <source>
        <dbReference type="NCBIfam" id="TIGR00215"/>
    </source>
</evidence>
<keyword evidence="12" id="KW-1185">Reference proteome</keyword>
<dbReference type="NCBIfam" id="TIGR00215">
    <property type="entry name" value="lpxB"/>
    <property type="match status" value="1"/>
</dbReference>
<evidence type="ECO:0000256" key="5">
    <source>
        <dbReference type="ARBA" id="ARBA00022556"/>
    </source>
</evidence>
<keyword evidence="4" id="KW-0444">Lipid biosynthesis</keyword>
<dbReference type="PANTHER" id="PTHR30372:SF4">
    <property type="entry name" value="LIPID-A-DISACCHARIDE SYNTHASE, MITOCHONDRIAL-RELATED"/>
    <property type="match status" value="1"/>
</dbReference>
<evidence type="ECO:0000256" key="2">
    <source>
        <dbReference type="ARBA" id="ARBA00012687"/>
    </source>
</evidence>
<dbReference type="OrthoDB" id="9801642at2"/>
<dbReference type="SUPFAM" id="SSF53756">
    <property type="entry name" value="UDP-Glycosyltransferase/glycogen phosphorylase"/>
    <property type="match status" value="1"/>
</dbReference>
<name>A0A178IE36_9BACT</name>
<dbReference type="GO" id="GO:0008915">
    <property type="term" value="F:lipid-A-disaccharide synthase activity"/>
    <property type="evidence" value="ECO:0007669"/>
    <property type="project" value="UniProtKB-UniRule"/>
</dbReference>
<evidence type="ECO:0000256" key="3">
    <source>
        <dbReference type="ARBA" id="ARBA00020902"/>
    </source>
</evidence>
<organism evidence="11 12">
    <name type="scientific">Termitidicoccus mucosus</name>
    <dbReference type="NCBI Taxonomy" id="1184151"/>
    <lineage>
        <taxon>Bacteria</taxon>
        <taxon>Pseudomonadati</taxon>
        <taxon>Verrucomicrobiota</taxon>
        <taxon>Opitutia</taxon>
        <taxon>Opitutales</taxon>
        <taxon>Opitutaceae</taxon>
        <taxon>Termitidicoccus</taxon>
    </lineage>
</organism>
<evidence type="ECO:0000256" key="9">
    <source>
        <dbReference type="ARBA" id="ARBA00048975"/>
    </source>
</evidence>
<keyword evidence="8" id="KW-0443">Lipid metabolism</keyword>
<comment type="caution">
    <text evidence="11">The sequence shown here is derived from an EMBL/GenBank/DDBJ whole genome shotgun (WGS) entry which is preliminary data.</text>
</comment>
<dbReference type="RefSeq" id="WP_068772100.1">
    <property type="nucleotide sequence ID" value="NZ_CP109796.1"/>
</dbReference>
<evidence type="ECO:0000313" key="12">
    <source>
        <dbReference type="Proteomes" id="UP000078486"/>
    </source>
</evidence>
<dbReference type="STRING" id="1184151.AW736_20085"/>
<comment type="function">
    <text evidence="1">Condensation of UDP-2,3-diacylglucosamine and 2,3-diacylglucosamine-1-phosphate to form lipid A disaccharide, a precursor of lipid A, a phosphorylated glycolipid that anchors the lipopolysaccharide to the outer membrane of the cell.</text>
</comment>
<keyword evidence="7" id="KW-0808">Transferase</keyword>
<dbReference type="Proteomes" id="UP000078486">
    <property type="component" value="Unassembled WGS sequence"/>
</dbReference>
<proteinExistence type="predicted"/>
<dbReference type="EMBL" id="LRRQ01000154">
    <property type="protein sequence ID" value="OAM87891.1"/>
    <property type="molecule type" value="Genomic_DNA"/>
</dbReference>
<dbReference type="AlphaFoldDB" id="A0A178IE36"/>
<accession>A0A178IE36</accession>
<evidence type="ECO:0000256" key="4">
    <source>
        <dbReference type="ARBA" id="ARBA00022516"/>
    </source>
</evidence>
<reference evidence="11 12" key="1">
    <citation type="submission" date="2016-01" db="EMBL/GenBank/DDBJ databases">
        <title>High potential of lignocellulose degradation of a new Verrucomicrobia species.</title>
        <authorList>
            <person name="Wang Y."/>
            <person name="Shi Y."/>
            <person name="Qiu Z."/>
            <person name="Liu S."/>
            <person name="Yang H."/>
        </authorList>
    </citation>
    <scope>NUCLEOTIDE SEQUENCE [LARGE SCALE GENOMIC DNA]</scope>
    <source>
        <strain evidence="11 12">TSB47</strain>
    </source>
</reference>
<dbReference type="PANTHER" id="PTHR30372">
    <property type="entry name" value="LIPID-A-DISACCHARIDE SYNTHASE"/>
    <property type="match status" value="1"/>
</dbReference>
<evidence type="ECO:0000256" key="8">
    <source>
        <dbReference type="ARBA" id="ARBA00023098"/>
    </source>
</evidence>
<evidence type="ECO:0000256" key="7">
    <source>
        <dbReference type="ARBA" id="ARBA00022679"/>
    </source>
</evidence>
<dbReference type="Pfam" id="PF02684">
    <property type="entry name" value="LpxB"/>
    <property type="match status" value="1"/>
</dbReference>
<evidence type="ECO:0000256" key="1">
    <source>
        <dbReference type="ARBA" id="ARBA00002056"/>
    </source>
</evidence>
<sequence length="386" mass="42164">MSPAAPLTLPFRLPPPRAGRVDVLIVAGEHSGDEHAARMVGELRARRPELEFAALGGPALASAGAQVLHDLTASSVVGLVEVLKHFSFFRMLFDETLRWIGEHKPRAVCFVDYPGFNLRLAKAMFKRGLSAKGGGGIRTLYYISPQIWAWKAGRRFQMARWLDALAVIFPFEVDCYADTALKAEFVGHPFVAAGHEEPVRYDPAGPLLLLPGSRKQAVSRIFPLLLAGYGRLGEKRPPAVVIYPSETVLRVLKSFELPAGVTLRPTGGQVAASAALTSSGTMSMHCALAAIPGAVVYRANPVTYLLGRMLVKVRWLGIANLLLREPMYPEYLQAAAKPEALAAELRDCLGNPARLERTARHARRLREILHEPASGTVADWLERELG</sequence>
<gene>
    <name evidence="11" type="ORF">AW736_20085</name>
</gene>
<dbReference type="InterPro" id="IPR003835">
    <property type="entry name" value="Glyco_trans_19"/>
</dbReference>